<dbReference type="Pfam" id="PF13419">
    <property type="entry name" value="HAD_2"/>
    <property type="match status" value="1"/>
</dbReference>
<name>A0ABR7I778_9FIRM</name>
<dbReference type="SFLD" id="SFLDG01129">
    <property type="entry name" value="C1.5:_HAD__Beta-PGM__Phosphata"/>
    <property type="match status" value="1"/>
</dbReference>
<protein>
    <submittedName>
        <fullName evidence="1">HAD-IA family hydrolase</fullName>
    </submittedName>
</protein>
<dbReference type="PANTHER" id="PTHR43434:SF20">
    <property type="entry name" value="5'-NUCLEOTIDASE"/>
    <property type="match status" value="1"/>
</dbReference>
<keyword evidence="2" id="KW-1185">Reference proteome</keyword>
<dbReference type="SFLD" id="SFLDS00003">
    <property type="entry name" value="Haloacid_Dehalogenase"/>
    <property type="match status" value="1"/>
</dbReference>
<dbReference type="Gene3D" id="3.40.50.1000">
    <property type="entry name" value="HAD superfamily/HAD-like"/>
    <property type="match status" value="1"/>
</dbReference>
<dbReference type="RefSeq" id="WP_186981482.1">
    <property type="nucleotide sequence ID" value="NZ_JACOQH010000001.1"/>
</dbReference>
<evidence type="ECO:0000313" key="2">
    <source>
        <dbReference type="Proteomes" id="UP000621540"/>
    </source>
</evidence>
<dbReference type="NCBIfam" id="TIGR01549">
    <property type="entry name" value="HAD-SF-IA-v1"/>
    <property type="match status" value="1"/>
</dbReference>
<dbReference type="Gene3D" id="1.10.150.240">
    <property type="entry name" value="Putative phosphatase, domain 2"/>
    <property type="match status" value="1"/>
</dbReference>
<dbReference type="InterPro" id="IPR023214">
    <property type="entry name" value="HAD_sf"/>
</dbReference>
<evidence type="ECO:0000313" key="1">
    <source>
        <dbReference type="EMBL" id="MBC5752781.1"/>
    </source>
</evidence>
<dbReference type="PRINTS" id="PR00413">
    <property type="entry name" value="HADHALOGNASE"/>
</dbReference>
<proteinExistence type="predicted"/>
<accession>A0ABR7I778</accession>
<dbReference type="InterPro" id="IPR006439">
    <property type="entry name" value="HAD-SF_hydro_IA"/>
</dbReference>
<dbReference type="PANTHER" id="PTHR43434">
    <property type="entry name" value="PHOSPHOGLYCOLATE PHOSPHATASE"/>
    <property type="match status" value="1"/>
</dbReference>
<reference evidence="1 2" key="1">
    <citation type="submission" date="2020-08" db="EMBL/GenBank/DDBJ databases">
        <title>Genome public.</title>
        <authorList>
            <person name="Liu C."/>
            <person name="Sun Q."/>
        </authorList>
    </citation>
    <scope>NUCLEOTIDE SEQUENCE [LARGE SCALE GENOMIC DNA]</scope>
    <source>
        <strain evidence="1 2">BX0805</strain>
    </source>
</reference>
<comment type="caution">
    <text evidence="1">The sequence shown here is derived from an EMBL/GenBank/DDBJ whole genome shotgun (WGS) entry which is preliminary data.</text>
</comment>
<dbReference type="GO" id="GO:0016787">
    <property type="term" value="F:hydrolase activity"/>
    <property type="evidence" value="ECO:0007669"/>
    <property type="project" value="UniProtKB-KW"/>
</dbReference>
<dbReference type="InterPro" id="IPR023198">
    <property type="entry name" value="PGP-like_dom2"/>
</dbReference>
<keyword evidence="1" id="KW-0378">Hydrolase</keyword>
<sequence length="215" mass="23821">MNKIKAVLFDLDGTLLDTSPGVLSSVKYTIEKMGFQSLSEDALEEFIGPPIRKKMAEVYGISDELAGTAMECFRQNYGREDLYKAEAYPGLTELLDELRQKGYLLGVATYKREDQAQSLLEKKGLARFFDVIHGSDVDGKLTKADVVNLCIRDLAVPPQETVMIGDSLNDAVGAKEAGLKFIGVLYGFGFKSEKEIEALDHIGIAENCMELKKYF</sequence>
<dbReference type="InterPro" id="IPR041492">
    <property type="entry name" value="HAD_2"/>
</dbReference>
<dbReference type="SUPFAM" id="SSF56784">
    <property type="entry name" value="HAD-like"/>
    <property type="match status" value="1"/>
</dbReference>
<dbReference type="InterPro" id="IPR050155">
    <property type="entry name" value="HAD-like_hydrolase_sf"/>
</dbReference>
<dbReference type="SFLD" id="SFLDG01135">
    <property type="entry name" value="C1.5.6:_HAD__Beta-PGM__Phospha"/>
    <property type="match status" value="1"/>
</dbReference>
<organism evidence="1 2">
    <name type="scientific">Roseburia yibonii</name>
    <dbReference type="NCBI Taxonomy" id="2763063"/>
    <lineage>
        <taxon>Bacteria</taxon>
        <taxon>Bacillati</taxon>
        <taxon>Bacillota</taxon>
        <taxon>Clostridia</taxon>
        <taxon>Lachnospirales</taxon>
        <taxon>Lachnospiraceae</taxon>
        <taxon>Roseburia</taxon>
    </lineage>
</organism>
<dbReference type="Proteomes" id="UP000621540">
    <property type="component" value="Unassembled WGS sequence"/>
</dbReference>
<dbReference type="InterPro" id="IPR036412">
    <property type="entry name" value="HAD-like_sf"/>
</dbReference>
<gene>
    <name evidence="1" type="ORF">H8Z76_01860</name>
</gene>
<dbReference type="EMBL" id="JACOQH010000001">
    <property type="protein sequence ID" value="MBC5752781.1"/>
    <property type="molecule type" value="Genomic_DNA"/>
</dbReference>